<sequence length="105" mass="11776">MIVQEVCQVPSCGRVDPRPPPSTHDEAFYFSPALKDKAEGPPPSPVVLGQRSQMAQDSDCLGLSQMQPVEKEREGSSWGMTVAHLQVVFLGQRCCFLRWQRQRGY</sequence>
<gene>
    <name evidence="1" type="ORF">NPIL_307621</name>
</gene>
<accession>A0A8X6Q6C2</accession>
<comment type="caution">
    <text evidence="1">The sequence shown here is derived from an EMBL/GenBank/DDBJ whole genome shotgun (WGS) entry which is preliminary data.</text>
</comment>
<organism evidence="1 2">
    <name type="scientific">Nephila pilipes</name>
    <name type="common">Giant wood spider</name>
    <name type="synonym">Nephila maculata</name>
    <dbReference type="NCBI Taxonomy" id="299642"/>
    <lineage>
        <taxon>Eukaryota</taxon>
        <taxon>Metazoa</taxon>
        <taxon>Ecdysozoa</taxon>
        <taxon>Arthropoda</taxon>
        <taxon>Chelicerata</taxon>
        <taxon>Arachnida</taxon>
        <taxon>Araneae</taxon>
        <taxon>Araneomorphae</taxon>
        <taxon>Entelegynae</taxon>
        <taxon>Araneoidea</taxon>
        <taxon>Nephilidae</taxon>
        <taxon>Nephila</taxon>
    </lineage>
</organism>
<reference evidence="1" key="1">
    <citation type="submission" date="2020-08" db="EMBL/GenBank/DDBJ databases">
        <title>Multicomponent nature underlies the extraordinary mechanical properties of spider dragline silk.</title>
        <authorList>
            <person name="Kono N."/>
            <person name="Nakamura H."/>
            <person name="Mori M."/>
            <person name="Yoshida Y."/>
            <person name="Ohtoshi R."/>
            <person name="Malay A.D."/>
            <person name="Moran D.A.P."/>
            <person name="Tomita M."/>
            <person name="Numata K."/>
            <person name="Arakawa K."/>
        </authorList>
    </citation>
    <scope>NUCLEOTIDE SEQUENCE</scope>
</reference>
<dbReference type="Proteomes" id="UP000887013">
    <property type="component" value="Unassembled WGS sequence"/>
</dbReference>
<name>A0A8X6Q6C2_NEPPI</name>
<keyword evidence="2" id="KW-1185">Reference proteome</keyword>
<dbReference type="AlphaFoldDB" id="A0A8X6Q6C2"/>
<evidence type="ECO:0000313" key="2">
    <source>
        <dbReference type="Proteomes" id="UP000887013"/>
    </source>
</evidence>
<proteinExistence type="predicted"/>
<protein>
    <submittedName>
        <fullName evidence="1">Uncharacterized protein</fullName>
    </submittedName>
</protein>
<evidence type="ECO:0000313" key="1">
    <source>
        <dbReference type="EMBL" id="GFU08387.1"/>
    </source>
</evidence>
<dbReference type="EMBL" id="BMAW01028634">
    <property type="protein sequence ID" value="GFU08387.1"/>
    <property type="molecule type" value="Genomic_DNA"/>
</dbReference>